<dbReference type="InterPro" id="IPR041492">
    <property type="entry name" value="HAD_2"/>
</dbReference>
<gene>
    <name evidence="3" type="ORF">E1I69_13500</name>
</gene>
<keyword evidence="2" id="KW-0460">Magnesium</keyword>
<evidence type="ECO:0000313" key="3">
    <source>
        <dbReference type="EMBL" id="THE11891.1"/>
    </source>
</evidence>
<organism evidence="3 4">
    <name type="scientific">Bacillus timonensis</name>
    <dbReference type="NCBI Taxonomy" id="1033734"/>
    <lineage>
        <taxon>Bacteria</taxon>
        <taxon>Bacillati</taxon>
        <taxon>Bacillota</taxon>
        <taxon>Bacilli</taxon>
        <taxon>Bacillales</taxon>
        <taxon>Bacillaceae</taxon>
        <taxon>Bacillus</taxon>
    </lineage>
</organism>
<comment type="caution">
    <text evidence="3">The sequence shown here is derived from an EMBL/GenBank/DDBJ whole genome shotgun (WGS) entry which is preliminary data.</text>
</comment>
<sequence length="171" mass="19466">MYMSSFEGVIFDLDDTIIDTAEIKHLRKSPWSECYKYIPTKTFSYFGKELSSVIQERNLKVGIVTNSPRSYATRVLSQHNFYYDDLICFHDCEKRKPFPDPLLKCSLNLGVSPKNIISIGDSINDIIATKRAGMTSVGVTWGESARLELIETVPDYIVNNAMELISLLREL</sequence>
<keyword evidence="4" id="KW-1185">Reference proteome</keyword>
<dbReference type="InterPro" id="IPR036412">
    <property type="entry name" value="HAD-like_sf"/>
</dbReference>
<name>A0A4S3PQG0_9BACI</name>
<accession>A0A4S3PQG0</accession>
<evidence type="ECO:0000313" key="4">
    <source>
        <dbReference type="Proteomes" id="UP000306477"/>
    </source>
</evidence>
<reference evidence="3 4" key="1">
    <citation type="journal article" date="2019" name="Indoor Air">
        <title>Impacts of indoor surface finishes on bacterial viability.</title>
        <authorList>
            <person name="Hu J."/>
            <person name="Maamar S.B."/>
            <person name="Glawe A.J."/>
            <person name="Gottel N."/>
            <person name="Gilbert J.A."/>
            <person name="Hartmann E.M."/>
        </authorList>
    </citation>
    <scope>NUCLEOTIDE SEQUENCE [LARGE SCALE GENOMIC DNA]</scope>
    <source>
        <strain evidence="3 4">AF060A6</strain>
    </source>
</reference>
<dbReference type="OrthoDB" id="9807630at2"/>
<evidence type="ECO:0000256" key="2">
    <source>
        <dbReference type="ARBA" id="ARBA00022842"/>
    </source>
</evidence>
<dbReference type="PANTHER" id="PTHR43434:SF1">
    <property type="entry name" value="PHOSPHOGLYCOLATE PHOSPHATASE"/>
    <property type="match status" value="1"/>
</dbReference>
<dbReference type="SUPFAM" id="SSF56784">
    <property type="entry name" value="HAD-like"/>
    <property type="match status" value="1"/>
</dbReference>
<dbReference type="InterPro" id="IPR023214">
    <property type="entry name" value="HAD_sf"/>
</dbReference>
<dbReference type="EMBL" id="SLUB01000023">
    <property type="protein sequence ID" value="THE11891.1"/>
    <property type="molecule type" value="Genomic_DNA"/>
</dbReference>
<protein>
    <submittedName>
        <fullName evidence="3">HAD family hydrolase</fullName>
    </submittedName>
</protein>
<dbReference type="NCBIfam" id="TIGR01549">
    <property type="entry name" value="HAD-SF-IA-v1"/>
    <property type="match status" value="1"/>
</dbReference>
<keyword evidence="1 3" id="KW-0378">Hydrolase</keyword>
<dbReference type="NCBIfam" id="TIGR01509">
    <property type="entry name" value="HAD-SF-IA-v3"/>
    <property type="match status" value="1"/>
</dbReference>
<dbReference type="GO" id="GO:0006281">
    <property type="term" value="P:DNA repair"/>
    <property type="evidence" value="ECO:0007669"/>
    <property type="project" value="TreeGrafter"/>
</dbReference>
<dbReference type="Proteomes" id="UP000306477">
    <property type="component" value="Unassembled WGS sequence"/>
</dbReference>
<dbReference type="PANTHER" id="PTHR43434">
    <property type="entry name" value="PHOSPHOGLYCOLATE PHOSPHATASE"/>
    <property type="match status" value="1"/>
</dbReference>
<dbReference type="AlphaFoldDB" id="A0A4S3PQG0"/>
<dbReference type="InterPro" id="IPR050155">
    <property type="entry name" value="HAD-like_hydrolase_sf"/>
</dbReference>
<dbReference type="InterPro" id="IPR006439">
    <property type="entry name" value="HAD-SF_hydro_IA"/>
</dbReference>
<evidence type="ECO:0000256" key="1">
    <source>
        <dbReference type="ARBA" id="ARBA00022801"/>
    </source>
</evidence>
<dbReference type="GO" id="GO:0008967">
    <property type="term" value="F:phosphoglycolate phosphatase activity"/>
    <property type="evidence" value="ECO:0007669"/>
    <property type="project" value="TreeGrafter"/>
</dbReference>
<dbReference type="Gene3D" id="3.40.50.1000">
    <property type="entry name" value="HAD superfamily/HAD-like"/>
    <property type="match status" value="1"/>
</dbReference>
<dbReference type="Pfam" id="PF13419">
    <property type="entry name" value="HAD_2"/>
    <property type="match status" value="1"/>
</dbReference>
<proteinExistence type="predicted"/>